<sequence>MPIKTSTRLTAMWILTNPPRHDMAIESFGLSDHTVVDWFSFCRERPLARVILDLWRRRKIYSKGFVVEVPDRTRESLFSVINEWIELGTIIISDLWKSSRTLDERGFETYE</sequence>
<dbReference type="EMBL" id="JWZT01005643">
    <property type="protein sequence ID" value="KII60395.1"/>
    <property type="molecule type" value="Genomic_DNA"/>
</dbReference>
<reference evidence="1 2" key="1">
    <citation type="journal article" date="2014" name="Genome Biol. Evol.">
        <title>The genome of the myxosporean Thelohanellus kitauei shows adaptations to nutrient acquisition within its fish host.</title>
        <authorList>
            <person name="Yang Y."/>
            <person name="Xiong J."/>
            <person name="Zhou Z."/>
            <person name="Huo F."/>
            <person name="Miao W."/>
            <person name="Ran C."/>
            <person name="Liu Y."/>
            <person name="Zhang J."/>
            <person name="Feng J."/>
            <person name="Wang M."/>
            <person name="Wang M."/>
            <person name="Wang L."/>
            <person name="Yao B."/>
        </authorList>
    </citation>
    <scope>NUCLEOTIDE SEQUENCE [LARGE SCALE GENOMIC DNA]</scope>
    <source>
        <strain evidence="1">Wuqing</strain>
    </source>
</reference>
<protein>
    <submittedName>
        <fullName evidence="1">Uncharacterized protein</fullName>
    </submittedName>
</protein>
<evidence type="ECO:0000313" key="2">
    <source>
        <dbReference type="Proteomes" id="UP000031668"/>
    </source>
</evidence>
<dbReference type="Proteomes" id="UP000031668">
    <property type="component" value="Unassembled WGS sequence"/>
</dbReference>
<accession>A0A0C2M023</accession>
<name>A0A0C2M023_THEKT</name>
<organism evidence="1 2">
    <name type="scientific">Thelohanellus kitauei</name>
    <name type="common">Myxosporean</name>
    <dbReference type="NCBI Taxonomy" id="669202"/>
    <lineage>
        <taxon>Eukaryota</taxon>
        <taxon>Metazoa</taxon>
        <taxon>Cnidaria</taxon>
        <taxon>Myxozoa</taxon>
        <taxon>Myxosporea</taxon>
        <taxon>Bivalvulida</taxon>
        <taxon>Platysporina</taxon>
        <taxon>Myxobolidae</taxon>
        <taxon>Thelohanellus</taxon>
    </lineage>
</organism>
<dbReference type="AlphaFoldDB" id="A0A0C2M023"/>
<comment type="caution">
    <text evidence="1">The sequence shown here is derived from an EMBL/GenBank/DDBJ whole genome shotgun (WGS) entry which is preliminary data.</text>
</comment>
<keyword evidence="2" id="KW-1185">Reference proteome</keyword>
<dbReference type="OrthoDB" id="6611384at2759"/>
<evidence type="ECO:0000313" key="1">
    <source>
        <dbReference type="EMBL" id="KII60395.1"/>
    </source>
</evidence>
<proteinExistence type="predicted"/>
<gene>
    <name evidence="1" type="ORF">RF11_07585</name>
</gene>